<evidence type="ECO:0000313" key="11">
    <source>
        <dbReference type="EMBL" id="MSN96259.1"/>
    </source>
</evidence>
<dbReference type="GO" id="GO:0005886">
    <property type="term" value="C:plasma membrane"/>
    <property type="evidence" value="ECO:0007669"/>
    <property type="project" value="UniProtKB-SubCell"/>
</dbReference>
<dbReference type="GO" id="GO:0016776">
    <property type="term" value="F:phosphotransferase activity, phosphate group as acceptor"/>
    <property type="evidence" value="ECO:0007669"/>
    <property type="project" value="TreeGrafter"/>
</dbReference>
<keyword evidence="12" id="KW-1185">Reference proteome</keyword>
<dbReference type="EMBL" id="VWSJ01000008">
    <property type="protein sequence ID" value="MSN96259.1"/>
    <property type="molecule type" value="Genomic_DNA"/>
</dbReference>
<evidence type="ECO:0000256" key="8">
    <source>
        <dbReference type="SAM" id="Phobius"/>
    </source>
</evidence>
<evidence type="ECO:0000259" key="10">
    <source>
        <dbReference type="Pfam" id="PF08019"/>
    </source>
</evidence>
<sequence>MKISWGKFLILNSLFITILNYNFFSYIFNHSNNLFINLSICVIYFSIISAIFSLLLIPYISKFISILFVIITCISSYFMYKYGVVIDSEMIRNTIETDTKEAFSYINLSFIFYILFFGILPTFFVYFAKIDYINFKKHIIFKFIYFICFLGIAFAIFLPQTKTLIPFFREHSYIRMLNLPFYPIYSAIKFTKQKYYKKAFTQISLDANLTQSDENKLMILVVGETARAKNYSLGGYLVNDTNFYTKNIENLVYFPDTYSCGTSTAISLPCMFSKSTRDEFKKDEFSENVLDVLKRVGVNVSWFGNNSGGCKGVCDRLNDPKIYNLEFDGQMFDDIDKKMQNLSQNELIVVHLQGSHGPTYYQRYPKEFKKFTPTCDTSDLATCSFESINNTYDNSLLYTDFLINELINKLINASYANTKSVLIYLSDHGESLGENGIYLHGAPYFIAPNEQKHIPMIIYSNNDEIYKNLLNKVSKTHSQDEIFSSLLGFFNVKTKDYTPSLDIFN</sequence>
<keyword evidence="4 11" id="KW-0808">Transferase</keyword>
<evidence type="ECO:0000256" key="6">
    <source>
        <dbReference type="ARBA" id="ARBA00022989"/>
    </source>
</evidence>
<dbReference type="RefSeq" id="WP_154570526.1">
    <property type="nucleotide sequence ID" value="NZ_VWSJ01000008.1"/>
</dbReference>
<dbReference type="Gene3D" id="3.40.720.10">
    <property type="entry name" value="Alkaline Phosphatase, subunit A"/>
    <property type="match status" value="1"/>
</dbReference>
<dbReference type="InterPro" id="IPR017850">
    <property type="entry name" value="Alkaline_phosphatase_core_sf"/>
</dbReference>
<dbReference type="Pfam" id="PF00884">
    <property type="entry name" value="Sulfatase"/>
    <property type="match status" value="1"/>
</dbReference>
<evidence type="ECO:0000256" key="7">
    <source>
        <dbReference type="ARBA" id="ARBA00023136"/>
    </source>
</evidence>
<dbReference type="InterPro" id="IPR040423">
    <property type="entry name" value="PEA_transferase"/>
</dbReference>
<evidence type="ECO:0000313" key="12">
    <source>
        <dbReference type="Proteomes" id="UP000476338"/>
    </source>
</evidence>
<reference evidence="11 12" key="2">
    <citation type="submission" date="2020-03" db="EMBL/GenBank/DDBJ databases">
        <title>Campylobacter portucalensis sp. nov., a new species of Campylobacter isolated from the reproductive tract of bulls.</title>
        <authorList>
            <person name="Silva M.F."/>
            <person name="Pereira G."/>
            <person name="Carneiro C."/>
            <person name="Hemphill A."/>
            <person name="Mateus L."/>
            <person name="Lopes-Da-Costa L."/>
            <person name="Silva E."/>
        </authorList>
    </citation>
    <scope>NUCLEOTIDE SEQUENCE [LARGE SCALE GENOMIC DNA]</scope>
    <source>
        <strain evidence="11 12">FMV-PI01</strain>
    </source>
</reference>
<dbReference type="SUPFAM" id="SSF53649">
    <property type="entry name" value="Alkaline phosphatase-like"/>
    <property type="match status" value="1"/>
</dbReference>
<gene>
    <name evidence="11" type="ORF">F1B92_03465</name>
</gene>
<feature type="transmembrane region" description="Helical" evidence="8">
    <location>
        <begin position="139"/>
        <end position="158"/>
    </location>
</feature>
<evidence type="ECO:0000256" key="1">
    <source>
        <dbReference type="ARBA" id="ARBA00004429"/>
    </source>
</evidence>
<dbReference type="PANTHER" id="PTHR30443:SF0">
    <property type="entry name" value="PHOSPHOETHANOLAMINE TRANSFERASE EPTA"/>
    <property type="match status" value="1"/>
</dbReference>
<dbReference type="Pfam" id="PF08019">
    <property type="entry name" value="EptA_B_N"/>
    <property type="match status" value="1"/>
</dbReference>
<feature type="domain" description="Sulfatase N-terminal" evidence="9">
    <location>
        <begin position="217"/>
        <end position="491"/>
    </location>
</feature>
<comment type="subcellular location">
    <subcellularLocation>
        <location evidence="1">Cell inner membrane</location>
        <topology evidence="1">Multi-pass membrane protein</topology>
    </subcellularLocation>
</comment>
<organism evidence="11 12">
    <name type="scientific">Campylobacter portucalensis</name>
    <dbReference type="NCBI Taxonomy" id="2608384"/>
    <lineage>
        <taxon>Bacteria</taxon>
        <taxon>Pseudomonadati</taxon>
        <taxon>Campylobacterota</taxon>
        <taxon>Epsilonproteobacteria</taxon>
        <taxon>Campylobacterales</taxon>
        <taxon>Campylobacteraceae</taxon>
        <taxon>Campylobacter</taxon>
    </lineage>
</organism>
<dbReference type="CDD" id="cd16017">
    <property type="entry name" value="LptA"/>
    <property type="match status" value="1"/>
</dbReference>
<dbReference type="GO" id="GO:0009244">
    <property type="term" value="P:lipopolysaccharide core region biosynthetic process"/>
    <property type="evidence" value="ECO:0007669"/>
    <property type="project" value="TreeGrafter"/>
</dbReference>
<reference evidence="11 12" key="1">
    <citation type="submission" date="2019-09" db="EMBL/GenBank/DDBJ databases">
        <authorList>
            <person name="Silva M."/>
            <person name="Pereira G."/>
            <person name="Lopes-Da-Costa L."/>
            <person name="Silva E."/>
        </authorList>
    </citation>
    <scope>NUCLEOTIDE SEQUENCE [LARGE SCALE GENOMIC DNA]</scope>
    <source>
        <strain evidence="11 12">FMV-PI01</strain>
    </source>
</reference>
<feature type="domain" description="Phosphoethanolamine transferase N-terminal" evidence="10">
    <location>
        <begin position="45"/>
        <end position="195"/>
    </location>
</feature>
<accession>A0A6L5WGU7</accession>
<keyword evidence="2" id="KW-1003">Cell membrane</keyword>
<dbReference type="AlphaFoldDB" id="A0A6L5WGU7"/>
<dbReference type="InterPro" id="IPR000917">
    <property type="entry name" value="Sulfatase_N"/>
</dbReference>
<comment type="caution">
    <text evidence="11">The sequence shown here is derived from an EMBL/GenBank/DDBJ whole genome shotgun (WGS) entry which is preliminary data.</text>
</comment>
<protein>
    <submittedName>
        <fullName evidence="11">Phosphoethanolamine--lipid A transferase</fullName>
    </submittedName>
</protein>
<evidence type="ECO:0000256" key="3">
    <source>
        <dbReference type="ARBA" id="ARBA00022519"/>
    </source>
</evidence>
<dbReference type="PANTHER" id="PTHR30443">
    <property type="entry name" value="INNER MEMBRANE PROTEIN"/>
    <property type="match status" value="1"/>
</dbReference>
<dbReference type="InterPro" id="IPR058130">
    <property type="entry name" value="PEA_transf_C"/>
</dbReference>
<feature type="transmembrane region" description="Helical" evidence="8">
    <location>
        <begin position="34"/>
        <end position="56"/>
    </location>
</feature>
<evidence type="ECO:0000256" key="4">
    <source>
        <dbReference type="ARBA" id="ARBA00022679"/>
    </source>
</evidence>
<evidence type="ECO:0000256" key="2">
    <source>
        <dbReference type="ARBA" id="ARBA00022475"/>
    </source>
</evidence>
<keyword evidence="5 8" id="KW-0812">Transmembrane</keyword>
<keyword evidence="6 8" id="KW-1133">Transmembrane helix</keyword>
<name>A0A6L5WGU7_9BACT</name>
<feature type="transmembrane region" description="Helical" evidence="8">
    <location>
        <begin position="63"/>
        <end position="82"/>
    </location>
</feature>
<dbReference type="Proteomes" id="UP000476338">
    <property type="component" value="Unassembled WGS sequence"/>
</dbReference>
<keyword evidence="7 8" id="KW-0472">Membrane</keyword>
<feature type="transmembrane region" description="Helical" evidence="8">
    <location>
        <begin position="102"/>
        <end position="127"/>
    </location>
</feature>
<evidence type="ECO:0000256" key="5">
    <source>
        <dbReference type="ARBA" id="ARBA00022692"/>
    </source>
</evidence>
<proteinExistence type="predicted"/>
<keyword evidence="3" id="KW-0997">Cell inner membrane</keyword>
<dbReference type="NCBIfam" id="NF028537">
    <property type="entry name" value="P_eth_NH2_trans"/>
    <property type="match status" value="1"/>
</dbReference>
<dbReference type="InterPro" id="IPR012549">
    <property type="entry name" value="EptA-like_N"/>
</dbReference>
<feature type="transmembrane region" description="Helical" evidence="8">
    <location>
        <begin position="9"/>
        <end position="28"/>
    </location>
</feature>
<evidence type="ECO:0000259" key="9">
    <source>
        <dbReference type="Pfam" id="PF00884"/>
    </source>
</evidence>